<dbReference type="EMBL" id="CP042582">
    <property type="protein sequence ID" value="QEX23748.1"/>
    <property type="molecule type" value="Genomic_DNA"/>
</dbReference>
<gene>
    <name evidence="7" type="ORF">FRZ61_36870</name>
</gene>
<proteinExistence type="predicted"/>
<evidence type="ECO:0000256" key="4">
    <source>
        <dbReference type="ARBA" id="ARBA00022842"/>
    </source>
</evidence>
<dbReference type="OrthoDB" id="9804278at2"/>
<dbReference type="KEGG" id="hadh:FRZ61_36870"/>
<dbReference type="PANTHER" id="PTHR30001:SF0">
    <property type="entry name" value="RIBONUCLEASE G"/>
    <property type="match status" value="1"/>
</dbReference>
<dbReference type="GO" id="GO:0046872">
    <property type="term" value="F:metal ion binding"/>
    <property type="evidence" value="ECO:0007669"/>
    <property type="project" value="UniProtKB-KW"/>
</dbReference>
<keyword evidence="8" id="KW-1185">Reference proteome</keyword>
<dbReference type="GO" id="GO:0004540">
    <property type="term" value="F:RNA nuclease activity"/>
    <property type="evidence" value="ECO:0007669"/>
    <property type="project" value="InterPro"/>
</dbReference>
<dbReference type="RefSeq" id="WP_151119090.1">
    <property type="nucleotide sequence ID" value="NZ_CP042582.1"/>
</dbReference>
<keyword evidence="2" id="KW-0479">Metal-binding</keyword>
<evidence type="ECO:0000313" key="7">
    <source>
        <dbReference type="EMBL" id="QEX23748.1"/>
    </source>
</evidence>
<evidence type="ECO:0000256" key="5">
    <source>
        <dbReference type="ARBA" id="ARBA00022884"/>
    </source>
</evidence>
<evidence type="ECO:0000259" key="6">
    <source>
        <dbReference type="Pfam" id="PF10150"/>
    </source>
</evidence>
<dbReference type="GO" id="GO:0005737">
    <property type="term" value="C:cytoplasm"/>
    <property type="evidence" value="ECO:0007669"/>
    <property type="project" value="TreeGrafter"/>
</dbReference>
<dbReference type="GO" id="GO:0003723">
    <property type="term" value="F:RNA binding"/>
    <property type="evidence" value="ECO:0007669"/>
    <property type="project" value="UniProtKB-KW"/>
</dbReference>
<sequence>MPKAEPARVFVAERGEERHVALWRRGRLAAYRIDAPDRRDRSGALFLGQVVRVDHGLDAAFVAFDQTEAGLDTGLLPLRRGEKRVEGDRLPVQVMRDPSGEKSPRLTAAPILEGRFVDLLAKESGVHMAGVAFTPEETRRLHTALRGLSAQSQAGLRLTLRAAHAPVDSIVKEASMLAASWQGCAEASTQATAPGPLRPAPGALLSLLQELPGEEAVLLTADNRTLARRIETELAASAIEGVAIEVQPLRDWVPSPADLEEAVQSALEPRLALSGGGWLLFEPGETLTAIDVNSGTASDRRPAASRTDLRLKLNLQAVEAIAHQLRLRAIGGLVVIDFIDMESSADRDRVVKALRHALADDPARTRVLPMSDLGLVQMTRQRRGAPLTELFLGPCEAGEATGRLMRRRPIGGSPG</sequence>
<accession>A0A5J6N163</accession>
<dbReference type="Proteomes" id="UP000325797">
    <property type="component" value="Chromosome"/>
</dbReference>
<reference evidence="7 8" key="1">
    <citation type="submission" date="2019-08" db="EMBL/GenBank/DDBJ databases">
        <title>Hyperibacter terrae gen. nov., sp. nov. and Hyperibacter viscosus sp. nov., two new members in the family Rhodospirillaceae isolated from the rhizosphere of Hypericum perforatum.</title>
        <authorList>
            <person name="Noviana Z."/>
        </authorList>
    </citation>
    <scope>NUCLEOTIDE SEQUENCE [LARGE SCALE GENOMIC DNA]</scope>
    <source>
        <strain evidence="7 8">R5959</strain>
    </source>
</reference>
<dbReference type="AlphaFoldDB" id="A0A5J6N163"/>
<comment type="cofactor">
    <cofactor evidence="1">
        <name>Mg(2+)</name>
        <dbReference type="ChEBI" id="CHEBI:18420"/>
    </cofactor>
</comment>
<keyword evidence="4" id="KW-0460">Magnesium</keyword>
<feature type="domain" description="RNA-binding protein AU-1/Ribonuclease E/G" evidence="6">
    <location>
        <begin position="113"/>
        <end position="382"/>
    </location>
</feature>
<dbReference type="InterPro" id="IPR019307">
    <property type="entry name" value="RNA-bd_AU-1/RNase_E/G"/>
</dbReference>
<name>A0A5J6N163_9PROT</name>
<evidence type="ECO:0000256" key="1">
    <source>
        <dbReference type="ARBA" id="ARBA00001946"/>
    </source>
</evidence>
<evidence type="ECO:0000256" key="3">
    <source>
        <dbReference type="ARBA" id="ARBA00022801"/>
    </source>
</evidence>
<keyword evidence="3" id="KW-0378">Hydrolase</keyword>
<dbReference type="GO" id="GO:0016787">
    <property type="term" value="F:hydrolase activity"/>
    <property type="evidence" value="ECO:0007669"/>
    <property type="project" value="UniProtKB-KW"/>
</dbReference>
<dbReference type="Gene3D" id="2.40.50.140">
    <property type="entry name" value="Nucleic acid-binding proteins"/>
    <property type="match status" value="1"/>
</dbReference>
<evidence type="ECO:0000313" key="8">
    <source>
        <dbReference type="Proteomes" id="UP000325797"/>
    </source>
</evidence>
<dbReference type="PANTHER" id="PTHR30001">
    <property type="entry name" value="RIBONUCLEASE"/>
    <property type="match status" value="1"/>
</dbReference>
<protein>
    <recommendedName>
        <fullName evidence="6">RNA-binding protein AU-1/Ribonuclease E/G domain-containing protein</fullName>
    </recommendedName>
</protein>
<dbReference type="InterPro" id="IPR004659">
    <property type="entry name" value="RNase_E/G"/>
</dbReference>
<dbReference type="InterPro" id="IPR012340">
    <property type="entry name" value="NA-bd_OB-fold"/>
</dbReference>
<keyword evidence="5" id="KW-0694">RNA-binding</keyword>
<evidence type="ECO:0000256" key="2">
    <source>
        <dbReference type="ARBA" id="ARBA00022723"/>
    </source>
</evidence>
<organism evidence="7 8">
    <name type="scientific">Hypericibacter adhaerens</name>
    <dbReference type="NCBI Taxonomy" id="2602016"/>
    <lineage>
        <taxon>Bacteria</taxon>
        <taxon>Pseudomonadati</taxon>
        <taxon>Pseudomonadota</taxon>
        <taxon>Alphaproteobacteria</taxon>
        <taxon>Rhodospirillales</taxon>
        <taxon>Dongiaceae</taxon>
        <taxon>Hypericibacter</taxon>
    </lineage>
</organism>
<dbReference type="Pfam" id="PF10150">
    <property type="entry name" value="RNase_E_G"/>
    <property type="match status" value="1"/>
</dbReference>
<dbReference type="GO" id="GO:0006364">
    <property type="term" value="P:rRNA processing"/>
    <property type="evidence" value="ECO:0007669"/>
    <property type="project" value="TreeGrafter"/>
</dbReference>